<dbReference type="InterPro" id="IPR058245">
    <property type="entry name" value="NreC/VraR/RcsB-like_REC"/>
</dbReference>
<feature type="region of interest" description="Disordered" evidence="6">
    <location>
        <begin position="219"/>
        <end position="245"/>
    </location>
</feature>
<dbReference type="Proteomes" id="UP001523219">
    <property type="component" value="Unassembled WGS sequence"/>
</dbReference>
<feature type="modified residue" description="4-aspartylphosphate" evidence="5">
    <location>
        <position position="58"/>
    </location>
</feature>
<evidence type="ECO:0000256" key="1">
    <source>
        <dbReference type="ARBA" id="ARBA00022553"/>
    </source>
</evidence>
<dbReference type="InterPro" id="IPR039420">
    <property type="entry name" value="WalR-like"/>
</dbReference>
<evidence type="ECO:0000259" key="8">
    <source>
        <dbReference type="PROSITE" id="PS50110"/>
    </source>
</evidence>
<keyword evidence="4" id="KW-0804">Transcription</keyword>
<evidence type="ECO:0000256" key="2">
    <source>
        <dbReference type="ARBA" id="ARBA00023015"/>
    </source>
</evidence>
<evidence type="ECO:0000259" key="7">
    <source>
        <dbReference type="PROSITE" id="PS50043"/>
    </source>
</evidence>
<name>A0ABT0ZM73_9ACTN</name>
<sequence length="245" mass="25750">MSGTQIDVVIADDQELVRAGFGLILGAQPGIRVVGEAADGVACIELARRLRPQVVLVDIRMPRLDGLEVVRQLAGPGVADPLNVVVITTFDQDDYVRTALRNGACGFLLKDASPGLLVEAVQAAARGDALVSPAVTVRLLKRLEETERGVAPEGADAAGLSERERDIVRLVAVGRTNQEICDELFLSLSTVKTYLGRIQVKLDARNRVEVAAWAWEHGVVRSGSPGSPGSPGGPGSSGSPGSSTR</sequence>
<dbReference type="RefSeq" id="WP_252428526.1">
    <property type="nucleotide sequence ID" value="NZ_JAMWMR010000042.1"/>
</dbReference>
<dbReference type="PROSITE" id="PS50043">
    <property type="entry name" value="HTH_LUXR_2"/>
    <property type="match status" value="1"/>
</dbReference>
<dbReference type="CDD" id="cd17535">
    <property type="entry name" value="REC_NarL-like"/>
    <property type="match status" value="1"/>
</dbReference>
<keyword evidence="2" id="KW-0805">Transcription regulation</keyword>
<organism evidence="9 10">
    <name type="scientific">Streptomyces macrolidinus</name>
    <dbReference type="NCBI Taxonomy" id="2952607"/>
    <lineage>
        <taxon>Bacteria</taxon>
        <taxon>Bacillati</taxon>
        <taxon>Actinomycetota</taxon>
        <taxon>Actinomycetes</taxon>
        <taxon>Kitasatosporales</taxon>
        <taxon>Streptomycetaceae</taxon>
        <taxon>Streptomyces</taxon>
    </lineage>
</organism>
<dbReference type="Gene3D" id="3.40.50.2300">
    <property type="match status" value="1"/>
</dbReference>
<accession>A0ABT0ZM73</accession>
<feature type="domain" description="HTH luxR-type" evidence="7">
    <location>
        <begin position="153"/>
        <end position="218"/>
    </location>
</feature>
<evidence type="ECO:0000313" key="10">
    <source>
        <dbReference type="Proteomes" id="UP001523219"/>
    </source>
</evidence>
<keyword evidence="1 5" id="KW-0597">Phosphoprotein</keyword>
<evidence type="ECO:0000313" key="9">
    <source>
        <dbReference type="EMBL" id="MCN9244692.1"/>
    </source>
</evidence>
<dbReference type="InterPro" id="IPR000792">
    <property type="entry name" value="Tscrpt_reg_LuxR_C"/>
</dbReference>
<dbReference type="SMART" id="SM00448">
    <property type="entry name" value="REC"/>
    <property type="match status" value="1"/>
</dbReference>
<evidence type="ECO:0000256" key="5">
    <source>
        <dbReference type="PROSITE-ProRule" id="PRU00169"/>
    </source>
</evidence>
<evidence type="ECO:0000256" key="6">
    <source>
        <dbReference type="SAM" id="MobiDB-lite"/>
    </source>
</evidence>
<dbReference type="EMBL" id="JAMWMR010000042">
    <property type="protein sequence ID" value="MCN9244692.1"/>
    <property type="molecule type" value="Genomic_DNA"/>
</dbReference>
<dbReference type="InterPro" id="IPR016032">
    <property type="entry name" value="Sig_transdc_resp-reg_C-effctor"/>
</dbReference>
<gene>
    <name evidence="9" type="ORF">NGF19_28590</name>
</gene>
<feature type="domain" description="Response regulatory" evidence="8">
    <location>
        <begin position="7"/>
        <end position="125"/>
    </location>
</feature>
<dbReference type="InterPro" id="IPR001789">
    <property type="entry name" value="Sig_transdc_resp-reg_receiver"/>
</dbReference>
<dbReference type="PANTHER" id="PTHR43214:SF24">
    <property type="entry name" value="TRANSCRIPTIONAL REGULATORY PROTEIN NARL-RELATED"/>
    <property type="match status" value="1"/>
</dbReference>
<protein>
    <submittedName>
        <fullName evidence="9">Response regulator transcription factor</fullName>
    </submittedName>
</protein>
<dbReference type="Pfam" id="PF00196">
    <property type="entry name" value="GerE"/>
    <property type="match status" value="1"/>
</dbReference>
<evidence type="ECO:0000256" key="4">
    <source>
        <dbReference type="ARBA" id="ARBA00023163"/>
    </source>
</evidence>
<dbReference type="PRINTS" id="PR00038">
    <property type="entry name" value="HTHLUXR"/>
</dbReference>
<dbReference type="SMART" id="SM00421">
    <property type="entry name" value="HTH_LUXR"/>
    <property type="match status" value="1"/>
</dbReference>
<reference evidence="9 10" key="1">
    <citation type="submission" date="2022-05" db="EMBL/GenBank/DDBJ databases">
        <title>Streptomyces sp. nov. RY43-2 isolated from soil of a peat swamp forest.</title>
        <authorList>
            <person name="Kanchanasin P."/>
            <person name="Tanasupawat S."/>
            <person name="Phongsopitanun W."/>
        </authorList>
    </citation>
    <scope>NUCLEOTIDE SEQUENCE [LARGE SCALE GENOMIC DNA]</scope>
    <source>
        <strain evidence="9 10">RY43-2</strain>
    </source>
</reference>
<proteinExistence type="predicted"/>
<keyword evidence="3" id="KW-0238">DNA-binding</keyword>
<dbReference type="CDD" id="cd06170">
    <property type="entry name" value="LuxR_C_like"/>
    <property type="match status" value="1"/>
</dbReference>
<dbReference type="PANTHER" id="PTHR43214">
    <property type="entry name" value="TWO-COMPONENT RESPONSE REGULATOR"/>
    <property type="match status" value="1"/>
</dbReference>
<keyword evidence="10" id="KW-1185">Reference proteome</keyword>
<comment type="caution">
    <text evidence="9">The sequence shown here is derived from an EMBL/GenBank/DDBJ whole genome shotgun (WGS) entry which is preliminary data.</text>
</comment>
<dbReference type="PROSITE" id="PS50110">
    <property type="entry name" value="RESPONSE_REGULATORY"/>
    <property type="match status" value="1"/>
</dbReference>
<dbReference type="SUPFAM" id="SSF52172">
    <property type="entry name" value="CheY-like"/>
    <property type="match status" value="1"/>
</dbReference>
<dbReference type="SUPFAM" id="SSF46894">
    <property type="entry name" value="C-terminal effector domain of the bipartite response regulators"/>
    <property type="match status" value="1"/>
</dbReference>
<feature type="compositionally biased region" description="Gly residues" evidence="6">
    <location>
        <begin position="229"/>
        <end position="238"/>
    </location>
</feature>
<dbReference type="InterPro" id="IPR011006">
    <property type="entry name" value="CheY-like_superfamily"/>
</dbReference>
<evidence type="ECO:0000256" key="3">
    <source>
        <dbReference type="ARBA" id="ARBA00023125"/>
    </source>
</evidence>
<dbReference type="Pfam" id="PF00072">
    <property type="entry name" value="Response_reg"/>
    <property type="match status" value="1"/>
</dbReference>